<gene>
    <name evidence="4" type="primary">ORF45525</name>
</gene>
<organism evidence="4">
    <name type="scientific">Arion vulgaris</name>
    <dbReference type="NCBI Taxonomy" id="1028688"/>
    <lineage>
        <taxon>Eukaryota</taxon>
        <taxon>Metazoa</taxon>
        <taxon>Spiralia</taxon>
        <taxon>Lophotrochozoa</taxon>
        <taxon>Mollusca</taxon>
        <taxon>Gastropoda</taxon>
        <taxon>Heterobranchia</taxon>
        <taxon>Euthyneura</taxon>
        <taxon>Panpulmonata</taxon>
        <taxon>Eupulmonata</taxon>
        <taxon>Stylommatophora</taxon>
        <taxon>Helicina</taxon>
        <taxon>Arionoidea</taxon>
        <taxon>Arionidae</taxon>
        <taxon>Arion</taxon>
    </lineage>
</organism>
<evidence type="ECO:0000259" key="3">
    <source>
        <dbReference type="PROSITE" id="PS50157"/>
    </source>
</evidence>
<evidence type="ECO:0000313" key="4">
    <source>
        <dbReference type="EMBL" id="CEK62566.1"/>
    </source>
</evidence>
<dbReference type="PROSITE" id="PS00028">
    <property type="entry name" value="ZINC_FINGER_C2H2_1"/>
    <property type="match status" value="1"/>
</dbReference>
<dbReference type="PROSITE" id="PS50157">
    <property type="entry name" value="ZINC_FINGER_C2H2_2"/>
    <property type="match status" value="1"/>
</dbReference>
<keyword evidence="1" id="KW-0862">Zinc</keyword>
<dbReference type="Gene3D" id="3.30.160.60">
    <property type="entry name" value="Classic Zinc Finger"/>
    <property type="match status" value="1"/>
</dbReference>
<dbReference type="GO" id="GO:0008270">
    <property type="term" value="F:zinc ion binding"/>
    <property type="evidence" value="ECO:0007669"/>
    <property type="project" value="UniProtKB-KW"/>
</dbReference>
<protein>
    <recommendedName>
        <fullName evidence="3">C2H2-type domain-containing protein</fullName>
    </recommendedName>
</protein>
<proteinExistence type="predicted"/>
<feature type="region of interest" description="Disordered" evidence="2">
    <location>
        <begin position="16"/>
        <end position="60"/>
    </location>
</feature>
<feature type="compositionally biased region" description="Basic and acidic residues" evidence="2">
    <location>
        <begin position="33"/>
        <end position="46"/>
    </location>
</feature>
<feature type="non-terminal residue" evidence="4">
    <location>
        <position position="114"/>
    </location>
</feature>
<evidence type="ECO:0000256" key="2">
    <source>
        <dbReference type="SAM" id="MobiDB-lite"/>
    </source>
</evidence>
<accession>A0A0B6Z3U5</accession>
<feature type="domain" description="C2H2-type" evidence="3">
    <location>
        <begin position="87"/>
        <end position="114"/>
    </location>
</feature>
<keyword evidence="1" id="KW-0863">Zinc-finger</keyword>
<feature type="non-terminal residue" evidence="4">
    <location>
        <position position="1"/>
    </location>
</feature>
<dbReference type="EMBL" id="HACG01015701">
    <property type="protein sequence ID" value="CEK62566.1"/>
    <property type="molecule type" value="Transcribed_RNA"/>
</dbReference>
<sequence length="114" mass="13104">NLKSHLEVCLFGKRDRNREKSSTSCSIILDNTPEQRRNRTDMKDDQQPEPSSSNDKLPLSCRMYSKSISGYSNSKSHLKSDIKYKQIKCDICLCTFPGLAKLKCHKLSHTREKP</sequence>
<name>A0A0B6Z3U5_9EUPU</name>
<dbReference type="InterPro" id="IPR013087">
    <property type="entry name" value="Znf_C2H2_type"/>
</dbReference>
<reference evidence="4" key="1">
    <citation type="submission" date="2014-12" db="EMBL/GenBank/DDBJ databases">
        <title>Insight into the proteome of Arion vulgaris.</title>
        <authorList>
            <person name="Aradska J."/>
            <person name="Bulat T."/>
            <person name="Smidak R."/>
            <person name="Sarate P."/>
            <person name="Gangsoo J."/>
            <person name="Sialana F."/>
            <person name="Bilban M."/>
            <person name="Lubec G."/>
        </authorList>
    </citation>
    <scope>NUCLEOTIDE SEQUENCE</scope>
    <source>
        <tissue evidence="4">Skin</tissue>
    </source>
</reference>
<keyword evidence="1" id="KW-0479">Metal-binding</keyword>
<evidence type="ECO:0000256" key="1">
    <source>
        <dbReference type="PROSITE-ProRule" id="PRU00042"/>
    </source>
</evidence>
<dbReference type="AlphaFoldDB" id="A0A0B6Z3U5"/>